<dbReference type="AlphaFoldDB" id="A0A1I3ESL9"/>
<proteinExistence type="predicted"/>
<reference evidence="1 2" key="1">
    <citation type="submission" date="2016-10" db="EMBL/GenBank/DDBJ databases">
        <authorList>
            <person name="de Groot N.N."/>
        </authorList>
    </citation>
    <scope>NUCLEOTIDE SEQUENCE [LARGE SCALE GENOMIC DNA]</scope>
    <source>
        <strain evidence="1 2">LMG 23650</strain>
    </source>
</reference>
<dbReference type="EMBL" id="FOQU01000001">
    <property type="protein sequence ID" value="SFI01977.1"/>
    <property type="molecule type" value="Genomic_DNA"/>
</dbReference>
<protein>
    <submittedName>
        <fullName evidence="1">Uncharacterized protein</fullName>
    </submittedName>
</protein>
<dbReference type="Proteomes" id="UP000199548">
    <property type="component" value="Unassembled WGS sequence"/>
</dbReference>
<name>A0A1I3ESL9_9BURK</name>
<organism evidence="1 2">
    <name type="scientific">Paraburkholderia megapolitana</name>
    <dbReference type="NCBI Taxonomy" id="420953"/>
    <lineage>
        <taxon>Bacteria</taxon>
        <taxon>Pseudomonadati</taxon>
        <taxon>Pseudomonadota</taxon>
        <taxon>Betaproteobacteria</taxon>
        <taxon>Burkholderiales</taxon>
        <taxon>Burkholderiaceae</taxon>
        <taxon>Paraburkholderia</taxon>
    </lineage>
</organism>
<evidence type="ECO:0000313" key="1">
    <source>
        <dbReference type="EMBL" id="SFI01977.1"/>
    </source>
</evidence>
<keyword evidence="2" id="KW-1185">Reference proteome</keyword>
<gene>
    <name evidence="1" type="ORF">SAMN05192543_1011069</name>
</gene>
<evidence type="ECO:0000313" key="2">
    <source>
        <dbReference type="Proteomes" id="UP000199548"/>
    </source>
</evidence>
<dbReference type="RefSeq" id="WP_091008402.1">
    <property type="nucleotide sequence ID" value="NZ_CP041743.1"/>
</dbReference>
<accession>A0A1I3ESL9</accession>
<sequence length="132" mass="14600">MSSQVALAIDSLNGFEITADGQYLMLRSNQPDCIALHCSVMHELLAALANAIARSERIRQHQQSLKFAMPCEAWQVAGDVRSDRHLVLSFRLPGGAELSFRMHRTQAAHMTEVLAMTTGLSQPRKPAGVRMQ</sequence>
<dbReference type="OrthoDB" id="9004154at2"/>